<dbReference type="GO" id="GO:0043022">
    <property type="term" value="F:ribosome binding"/>
    <property type="evidence" value="ECO:0007669"/>
    <property type="project" value="TreeGrafter"/>
</dbReference>
<dbReference type="NCBIfam" id="NF006718">
    <property type="entry name" value="PRK09256.1"/>
    <property type="match status" value="1"/>
</dbReference>
<feature type="compositionally biased region" description="Basic residues" evidence="2">
    <location>
        <begin position="105"/>
        <end position="134"/>
    </location>
</feature>
<sequence length="140" mass="15953">MIRVTPHIVLHEADLEFRFVRAPGPGGQHVNTAATAVQLRFDVDRARGLPDEVRRRLRRAAGRRLSAGGVLVIEANRFRSQARNREDALARLVRLIQGAAERPAPRKATRPTRTSRRRRLEAKRRRSHIKRLRRPAAPGD</sequence>
<dbReference type="EC" id="3.1.1.29" evidence="4"/>
<protein>
    <submittedName>
        <fullName evidence="4">Aminoacyl-tRNA hydrolase</fullName>
        <ecNumber evidence="4">3.1.1.29</ecNumber>
    </submittedName>
</protein>
<dbReference type="SUPFAM" id="SSF75620">
    <property type="entry name" value="Release factor"/>
    <property type="match status" value="1"/>
</dbReference>
<dbReference type="AlphaFoldDB" id="A0A6N9TSD6"/>
<dbReference type="PANTHER" id="PTHR47814:SF1">
    <property type="entry name" value="PEPTIDYL-TRNA HYDROLASE ARFB"/>
    <property type="match status" value="1"/>
</dbReference>
<proteinExistence type="inferred from homology"/>
<dbReference type="FunFam" id="3.30.160.20:FF:000046">
    <property type="entry name" value="Peptidyl-tRNA hydrolase ICT1"/>
    <property type="match status" value="1"/>
</dbReference>
<reference evidence="4 5" key="1">
    <citation type="submission" date="2020-02" db="EMBL/GenBank/DDBJ databases">
        <title>Comparative genomics of sulfur disproportionating microorganisms.</title>
        <authorList>
            <person name="Ward L.M."/>
            <person name="Bertran E."/>
            <person name="Johnston D.T."/>
        </authorList>
    </citation>
    <scope>NUCLEOTIDE SEQUENCE [LARGE SCALE GENOMIC DNA]</scope>
    <source>
        <strain evidence="4 5">DSM 100025</strain>
    </source>
</reference>
<keyword evidence="5" id="KW-1185">Reference proteome</keyword>
<accession>A0A6N9TSD6</accession>
<dbReference type="GO" id="GO:0003747">
    <property type="term" value="F:translation release factor activity"/>
    <property type="evidence" value="ECO:0007669"/>
    <property type="project" value="InterPro"/>
</dbReference>
<dbReference type="EMBL" id="JAAGRR010000074">
    <property type="protein sequence ID" value="NDY42664.1"/>
    <property type="molecule type" value="Genomic_DNA"/>
</dbReference>
<dbReference type="GO" id="GO:0004045">
    <property type="term" value="F:peptidyl-tRNA hydrolase activity"/>
    <property type="evidence" value="ECO:0007669"/>
    <property type="project" value="UniProtKB-EC"/>
</dbReference>
<dbReference type="Gene3D" id="3.30.160.20">
    <property type="match status" value="1"/>
</dbReference>
<feature type="region of interest" description="Disordered" evidence="2">
    <location>
        <begin position="100"/>
        <end position="140"/>
    </location>
</feature>
<name>A0A6N9TSD6_DISTH</name>
<dbReference type="RefSeq" id="WP_163298804.1">
    <property type="nucleotide sequence ID" value="NZ_JAATWC010000003.1"/>
</dbReference>
<evidence type="ECO:0000313" key="4">
    <source>
        <dbReference type="EMBL" id="NDY42664.1"/>
    </source>
</evidence>
<dbReference type="Proteomes" id="UP000469346">
    <property type="component" value="Unassembled WGS sequence"/>
</dbReference>
<evidence type="ECO:0000256" key="2">
    <source>
        <dbReference type="SAM" id="MobiDB-lite"/>
    </source>
</evidence>
<dbReference type="Pfam" id="PF00472">
    <property type="entry name" value="RF-1"/>
    <property type="match status" value="1"/>
</dbReference>
<keyword evidence="4" id="KW-0378">Hydrolase</keyword>
<dbReference type="InterPro" id="IPR000352">
    <property type="entry name" value="Pep_chain_release_fac_I"/>
</dbReference>
<evidence type="ECO:0000256" key="1">
    <source>
        <dbReference type="ARBA" id="ARBA00010835"/>
    </source>
</evidence>
<organism evidence="4 5">
    <name type="scientific">Dissulfurirhabdus thermomarina</name>
    <dbReference type="NCBI Taxonomy" id="1765737"/>
    <lineage>
        <taxon>Bacteria</taxon>
        <taxon>Deltaproteobacteria</taxon>
        <taxon>Dissulfurirhabdaceae</taxon>
        <taxon>Dissulfurirhabdus</taxon>
    </lineage>
</organism>
<dbReference type="PROSITE" id="PS00745">
    <property type="entry name" value="RF_PROK_I"/>
    <property type="match status" value="1"/>
</dbReference>
<dbReference type="GO" id="GO:0072344">
    <property type="term" value="P:rescue of stalled ribosome"/>
    <property type="evidence" value="ECO:0007669"/>
    <property type="project" value="TreeGrafter"/>
</dbReference>
<dbReference type="InterPro" id="IPR045853">
    <property type="entry name" value="Pep_chain_release_fac_I_sf"/>
</dbReference>
<evidence type="ECO:0000313" key="5">
    <source>
        <dbReference type="Proteomes" id="UP000469346"/>
    </source>
</evidence>
<gene>
    <name evidence="4" type="primary">arfB</name>
    <name evidence="4" type="ORF">G3N55_07395</name>
</gene>
<dbReference type="PANTHER" id="PTHR47814">
    <property type="entry name" value="PEPTIDYL-TRNA HYDROLASE ARFB"/>
    <property type="match status" value="1"/>
</dbReference>
<comment type="caution">
    <text evidence="4">The sequence shown here is derived from an EMBL/GenBank/DDBJ whole genome shotgun (WGS) entry which is preliminary data.</text>
</comment>
<feature type="domain" description="Prokaryotic-type class I peptide chain release factors" evidence="3">
    <location>
        <begin position="21"/>
        <end position="37"/>
    </location>
</feature>
<comment type="similarity">
    <text evidence="1">Belongs to the prokaryotic/mitochondrial release factor family.</text>
</comment>
<evidence type="ECO:0000259" key="3">
    <source>
        <dbReference type="PROSITE" id="PS00745"/>
    </source>
</evidence>